<evidence type="ECO:0000256" key="7">
    <source>
        <dbReference type="ARBA" id="ARBA00013188"/>
    </source>
</evidence>
<evidence type="ECO:0000313" key="15">
    <source>
        <dbReference type="EMBL" id="KXA18681.1"/>
    </source>
</evidence>
<dbReference type="InterPro" id="IPR011060">
    <property type="entry name" value="RibuloseP-bd_barrel"/>
</dbReference>
<name>A0A133NQX7_FUSNU</name>
<feature type="binding site" evidence="10 13">
    <location>
        <position position="190"/>
    </location>
    <ligand>
        <name>a divalent metal cation</name>
        <dbReference type="ChEBI" id="CHEBI:60240"/>
    </ligand>
</feature>
<feature type="binding site" evidence="10 14">
    <location>
        <begin position="212"/>
        <end position="213"/>
    </location>
    <ligand>
        <name>substrate</name>
    </ligand>
</feature>
<proteinExistence type="inferred from homology"/>
<dbReference type="GO" id="GO:0019323">
    <property type="term" value="P:pentose catabolic process"/>
    <property type="evidence" value="ECO:0007669"/>
    <property type="project" value="UniProtKB-UniRule"/>
</dbReference>
<evidence type="ECO:0000256" key="13">
    <source>
        <dbReference type="PIRSR" id="PIRSR001461-2"/>
    </source>
</evidence>
<keyword evidence="8 10" id="KW-0479">Metal-binding</keyword>
<evidence type="ECO:0000256" key="1">
    <source>
        <dbReference type="ARBA" id="ARBA00001782"/>
    </source>
</evidence>
<dbReference type="EC" id="5.1.3.1" evidence="7 10"/>
<dbReference type="eggNOG" id="COG0036">
    <property type="taxonomic scope" value="Bacteria"/>
</dbReference>
<dbReference type="HAMAP" id="MF_02227">
    <property type="entry name" value="RPE"/>
    <property type="match status" value="1"/>
</dbReference>
<evidence type="ECO:0000256" key="4">
    <source>
        <dbReference type="ARBA" id="ARBA00001947"/>
    </source>
</evidence>
<feature type="binding site" evidence="10 13">
    <location>
        <position position="52"/>
    </location>
    <ligand>
        <name>a divalent metal cation</name>
        <dbReference type="ChEBI" id="CHEBI:60240"/>
    </ligand>
</feature>
<protein>
    <recommendedName>
        <fullName evidence="7 10">Ribulose-phosphate 3-epimerase</fullName>
        <ecNumber evidence="7 10">5.1.3.1</ecNumber>
    </recommendedName>
</protein>
<dbReference type="EMBL" id="LRPY01000169">
    <property type="protein sequence ID" value="KXA18681.1"/>
    <property type="molecule type" value="Genomic_DNA"/>
</dbReference>
<dbReference type="SUPFAM" id="SSF51366">
    <property type="entry name" value="Ribulose-phoshate binding barrel"/>
    <property type="match status" value="1"/>
</dbReference>
<comment type="similarity">
    <text evidence="6 10 11">Belongs to the ribulose-phosphate 3-epimerase family.</text>
</comment>
<reference evidence="16" key="1">
    <citation type="submission" date="2016-01" db="EMBL/GenBank/DDBJ databases">
        <authorList>
            <person name="Mitreva M."/>
            <person name="Pepin K.H."/>
            <person name="Mihindukulasuriya K.A."/>
            <person name="Fulton R."/>
            <person name="Fronick C."/>
            <person name="O'Laughlin M."/>
            <person name="Miner T."/>
            <person name="Herter B."/>
            <person name="Rosa B.A."/>
            <person name="Cordes M."/>
            <person name="Tomlinson C."/>
            <person name="Wollam A."/>
            <person name="Palsikar V.B."/>
            <person name="Mardis E.R."/>
            <person name="Wilson R.K."/>
        </authorList>
    </citation>
    <scope>NUCLEOTIDE SEQUENCE [LARGE SCALE GENOMIC DNA]</scope>
    <source>
        <strain evidence="16">MJR7757B</strain>
    </source>
</reference>
<evidence type="ECO:0000256" key="11">
    <source>
        <dbReference type="PIRNR" id="PIRNR001461"/>
    </source>
</evidence>
<sequence>MIFIKKLWKFYQKGGIGMINGIKVAPSILSSDFSKLGEEVIAIDKAGADYVHIDVMDGQFVPNLTFGPPVIKCIRKCTELVFDVHLMIDKPERYIEDFVKAGADIVVVHSESTIHLHRVIQQIKSFGVKAGVSLNPSTPEEVLKYVINDIDMVLVMSVNPGFGGQKFIPAVVEKIKAIKKMRADIDIEVDGGITDETIKVCADAGANIFVAGSYVFSGNYKERIDLLKLKAK</sequence>
<evidence type="ECO:0000256" key="12">
    <source>
        <dbReference type="PIRSR" id="PIRSR001461-1"/>
    </source>
</evidence>
<feature type="active site" description="Proton acceptor" evidence="10 12">
    <location>
        <position position="54"/>
    </location>
</feature>
<dbReference type="FunFam" id="3.20.20.70:FF:000004">
    <property type="entry name" value="Ribulose-phosphate 3-epimerase"/>
    <property type="match status" value="1"/>
</dbReference>
<keyword evidence="13" id="KW-0464">Manganese</keyword>
<feature type="binding site" evidence="10 14">
    <location>
        <position position="85"/>
    </location>
    <ligand>
        <name>substrate</name>
    </ligand>
</feature>
<dbReference type="GO" id="GO:0004750">
    <property type="term" value="F:D-ribulose-phosphate 3-epimerase activity"/>
    <property type="evidence" value="ECO:0007669"/>
    <property type="project" value="UniProtKB-UniRule"/>
</dbReference>
<evidence type="ECO:0000256" key="8">
    <source>
        <dbReference type="ARBA" id="ARBA00022723"/>
    </source>
</evidence>
<comment type="cofactor">
    <cofactor evidence="5">
        <name>Fe(2+)</name>
        <dbReference type="ChEBI" id="CHEBI:29033"/>
    </cofactor>
</comment>
<feature type="binding site" evidence="10 14">
    <location>
        <begin position="161"/>
        <end position="164"/>
    </location>
    <ligand>
        <name>substrate</name>
    </ligand>
</feature>
<dbReference type="GO" id="GO:0046872">
    <property type="term" value="F:metal ion binding"/>
    <property type="evidence" value="ECO:0007669"/>
    <property type="project" value="UniProtKB-UniRule"/>
</dbReference>
<dbReference type="Proteomes" id="UP000070401">
    <property type="component" value="Unassembled WGS sequence"/>
</dbReference>
<feature type="binding site" evidence="10">
    <location>
        <begin position="190"/>
        <end position="192"/>
    </location>
    <ligand>
        <name>substrate</name>
    </ligand>
</feature>
<dbReference type="InterPro" id="IPR000056">
    <property type="entry name" value="Ribul_P_3_epim-like"/>
</dbReference>
<keyword evidence="10 11" id="KW-0119">Carbohydrate metabolism</keyword>
<dbReference type="Gene3D" id="3.20.20.70">
    <property type="entry name" value="Aldolase class I"/>
    <property type="match status" value="1"/>
</dbReference>
<evidence type="ECO:0000256" key="3">
    <source>
        <dbReference type="ARBA" id="ARBA00001941"/>
    </source>
</evidence>
<dbReference type="NCBIfam" id="TIGR01163">
    <property type="entry name" value="rpe"/>
    <property type="match status" value="1"/>
</dbReference>
<dbReference type="InterPro" id="IPR013785">
    <property type="entry name" value="Aldolase_TIM"/>
</dbReference>
<evidence type="ECO:0000256" key="10">
    <source>
        <dbReference type="HAMAP-Rule" id="MF_02227"/>
    </source>
</evidence>
<comment type="cofactor">
    <cofactor evidence="10 13">
        <name>a divalent metal cation</name>
        <dbReference type="ChEBI" id="CHEBI:60240"/>
    </cofactor>
    <text evidence="10 13">Binds 1 divalent metal cation per subunit.</text>
</comment>
<dbReference type="Pfam" id="PF00834">
    <property type="entry name" value="Ribul_P_3_epim"/>
    <property type="match status" value="1"/>
</dbReference>
<dbReference type="CDD" id="cd00429">
    <property type="entry name" value="RPE"/>
    <property type="match status" value="1"/>
</dbReference>
<evidence type="ECO:0000256" key="14">
    <source>
        <dbReference type="PIRSR" id="PIRSR001461-3"/>
    </source>
</evidence>
<comment type="caution">
    <text evidence="15">The sequence shown here is derived from an EMBL/GenBank/DDBJ whole genome shotgun (WGS) entry which is preliminary data.</text>
</comment>
<feature type="binding site" evidence="10 13">
    <location>
        <position position="54"/>
    </location>
    <ligand>
        <name>a divalent metal cation</name>
        <dbReference type="ChEBI" id="CHEBI:60240"/>
    </ligand>
</feature>
<dbReference type="PANTHER" id="PTHR11749">
    <property type="entry name" value="RIBULOSE-5-PHOSPHATE-3-EPIMERASE"/>
    <property type="match status" value="1"/>
</dbReference>
<dbReference type="PIRSF" id="PIRSF001461">
    <property type="entry name" value="RPE"/>
    <property type="match status" value="1"/>
</dbReference>
<evidence type="ECO:0000256" key="9">
    <source>
        <dbReference type="ARBA" id="ARBA00023235"/>
    </source>
</evidence>
<keyword evidence="13" id="KW-0862">Zinc</keyword>
<feature type="binding site" evidence="10 14">
    <location>
        <position position="27"/>
    </location>
    <ligand>
        <name>substrate</name>
    </ligand>
</feature>
<dbReference type="PROSITE" id="PS01085">
    <property type="entry name" value="RIBUL_P_3_EPIMER_1"/>
    <property type="match status" value="1"/>
</dbReference>
<dbReference type="InterPro" id="IPR026019">
    <property type="entry name" value="Ribul_P_3_epim"/>
</dbReference>
<comment type="cofactor">
    <cofactor evidence="2">
        <name>Mn(2+)</name>
        <dbReference type="ChEBI" id="CHEBI:29035"/>
    </cofactor>
</comment>
<dbReference type="PATRIC" id="fig|851.8.peg.1744"/>
<organism evidence="15 16">
    <name type="scientific">Fusobacterium nucleatum</name>
    <dbReference type="NCBI Taxonomy" id="851"/>
    <lineage>
        <taxon>Bacteria</taxon>
        <taxon>Fusobacteriati</taxon>
        <taxon>Fusobacteriota</taxon>
        <taxon>Fusobacteriia</taxon>
        <taxon>Fusobacteriales</taxon>
        <taxon>Fusobacteriaceae</taxon>
        <taxon>Fusobacterium</taxon>
    </lineage>
</organism>
<dbReference type="PROSITE" id="PS01086">
    <property type="entry name" value="RIBUL_P_3_EPIMER_2"/>
    <property type="match status" value="1"/>
</dbReference>
<dbReference type="STRING" id="1408287.GCA_000493815_01792"/>
<dbReference type="GO" id="GO:0005737">
    <property type="term" value="C:cytoplasm"/>
    <property type="evidence" value="ECO:0007669"/>
    <property type="project" value="UniProtKB-ARBA"/>
</dbReference>
<feature type="binding site" evidence="10 13">
    <location>
        <position position="85"/>
    </location>
    <ligand>
        <name>a divalent metal cation</name>
        <dbReference type="ChEBI" id="CHEBI:60240"/>
    </ligand>
</feature>
<gene>
    <name evidence="10" type="primary">rpe</name>
    <name evidence="15" type="ORF">HMPREF3221_01732</name>
</gene>
<keyword evidence="16" id="KW-1185">Reference proteome</keyword>
<comment type="catalytic activity">
    <reaction evidence="1 10 11">
        <text>D-ribulose 5-phosphate = D-xylulose 5-phosphate</text>
        <dbReference type="Rhea" id="RHEA:13677"/>
        <dbReference type="ChEBI" id="CHEBI:57737"/>
        <dbReference type="ChEBI" id="CHEBI:58121"/>
        <dbReference type="EC" id="5.1.3.1"/>
    </reaction>
</comment>
<feature type="active site" description="Proton donor" evidence="10 12">
    <location>
        <position position="190"/>
    </location>
</feature>
<keyword evidence="13" id="KW-0170">Cobalt</keyword>
<feature type="binding site" evidence="14">
    <location>
        <position position="192"/>
    </location>
    <ligand>
        <name>substrate</name>
    </ligand>
</feature>
<comment type="function">
    <text evidence="10">Catalyzes the reversible epimerization of D-ribulose 5-phosphate to D-xylulose 5-phosphate.</text>
</comment>
<comment type="cofactor">
    <cofactor evidence="3">
        <name>Co(2+)</name>
        <dbReference type="ChEBI" id="CHEBI:48828"/>
    </cofactor>
</comment>
<evidence type="ECO:0000313" key="16">
    <source>
        <dbReference type="Proteomes" id="UP000070401"/>
    </source>
</evidence>
<comment type="pathway">
    <text evidence="10">Carbohydrate degradation.</text>
</comment>
<evidence type="ECO:0000256" key="5">
    <source>
        <dbReference type="ARBA" id="ARBA00001954"/>
    </source>
</evidence>
<comment type="cofactor">
    <cofactor evidence="4">
        <name>Zn(2+)</name>
        <dbReference type="ChEBI" id="CHEBI:29105"/>
    </cofactor>
</comment>
<evidence type="ECO:0000256" key="2">
    <source>
        <dbReference type="ARBA" id="ARBA00001936"/>
    </source>
</evidence>
<dbReference type="GO" id="GO:0006098">
    <property type="term" value="P:pentose-phosphate shunt"/>
    <property type="evidence" value="ECO:0007669"/>
    <property type="project" value="UniProtKB-UniRule"/>
</dbReference>
<accession>A0A133NQX7</accession>
<evidence type="ECO:0000256" key="6">
    <source>
        <dbReference type="ARBA" id="ARBA00009541"/>
    </source>
</evidence>
<keyword evidence="9 10" id="KW-0413">Isomerase</keyword>
<dbReference type="AlphaFoldDB" id="A0A133NQX7"/>
<dbReference type="NCBIfam" id="NF004076">
    <property type="entry name" value="PRK05581.1-4"/>
    <property type="match status" value="1"/>
</dbReference>